<dbReference type="AlphaFoldDB" id="A0A8J4FNF2"/>
<proteinExistence type="predicted"/>
<organism evidence="1 2">
    <name type="scientific">Volvox reticuliferus</name>
    <dbReference type="NCBI Taxonomy" id="1737510"/>
    <lineage>
        <taxon>Eukaryota</taxon>
        <taxon>Viridiplantae</taxon>
        <taxon>Chlorophyta</taxon>
        <taxon>core chlorophytes</taxon>
        <taxon>Chlorophyceae</taxon>
        <taxon>CS clade</taxon>
        <taxon>Chlamydomonadales</taxon>
        <taxon>Volvocaceae</taxon>
        <taxon>Volvox</taxon>
    </lineage>
</organism>
<evidence type="ECO:0000313" key="2">
    <source>
        <dbReference type="Proteomes" id="UP000747110"/>
    </source>
</evidence>
<dbReference type="EMBL" id="BNCP01000027">
    <property type="protein sequence ID" value="GIL83539.1"/>
    <property type="molecule type" value="Genomic_DNA"/>
</dbReference>
<accession>A0A8J4FNF2</accession>
<dbReference type="Proteomes" id="UP000747110">
    <property type="component" value="Unassembled WGS sequence"/>
</dbReference>
<evidence type="ECO:0000313" key="1">
    <source>
        <dbReference type="EMBL" id="GIL83539.1"/>
    </source>
</evidence>
<keyword evidence="2" id="KW-1185">Reference proteome</keyword>
<reference evidence="1" key="1">
    <citation type="journal article" date="2021" name="Proc. Natl. Acad. Sci. U.S.A.">
        <title>Three genomes in the algal genus Volvox reveal the fate of a haploid sex-determining region after a transition to homothallism.</title>
        <authorList>
            <person name="Yamamoto K."/>
            <person name="Hamaji T."/>
            <person name="Kawai-Toyooka H."/>
            <person name="Matsuzaki R."/>
            <person name="Takahashi F."/>
            <person name="Nishimura Y."/>
            <person name="Kawachi M."/>
            <person name="Noguchi H."/>
            <person name="Minakuchi Y."/>
            <person name="Umen J.G."/>
            <person name="Toyoda A."/>
            <person name="Nozaki H."/>
        </authorList>
    </citation>
    <scope>NUCLEOTIDE SEQUENCE</scope>
    <source>
        <strain evidence="1">NIES-3786</strain>
    </source>
</reference>
<comment type="caution">
    <text evidence="1">The sequence shown here is derived from an EMBL/GenBank/DDBJ whole genome shotgun (WGS) entry which is preliminary data.</text>
</comment>
<protein>
    <submittedName>
        <fullName evidence="1">Uncharacterized protein</fullName>
    </submittedName>
</protein>
<sequence length="125" mass="13970">MGSAEGLQIRQVAGLEVDHILLPLSATAPLERRNPCWRDAYDAQHIFTCWDLQGVGPAPLDDVDVVSCFEACERWLVPPRSYSGISVFVPLLGNEQVAGRSWHEPLRLFGPQLQVVVEVHQLVWV</sequence>
<gene>
    <name evidence="1" type="ORF">Vretifemale_12329</name>
</gene>
<name>A0A8J4FNF2_9CHLO</name>